<evidence type="ECO:0000313" key="2">
    <source>
        <dbReference type="Proteomes" id="UP001235712"/>
    </source>
</evidence>
<accession>A0ABT9P9V7</accession>
<dbReference type="Proteomes" id="UP001235712">
    <property type="component" value="Unassembled WGS sequence"/>
</dbReference>
<dbReference type="EMBL" id="JAUSQZ010000001">
    <property type="protein sequence ID" value="MDP9829478.1"/>
    <property type="molecule type" value="Genomic_DNA"/>
</dbReference>
<evidence type="ECO:0008006" key="3">
    <source>
        <dbReference type="Google" id="ProtNLM"/>
    </source>
</evidence>
<gene>
    <name evidence="1" type="ORF">J2S57_005227</name>
</gene>
<sequence length="73" mass="8537">MARPKPKGLWDITDLCERYAVRKEETVRDRIRAGQVHPGFLIGRYRYWHPDEVIAFEVALGRRQASQTLRKAG</sequence>
<dbReference type="RefSeq" id="WP_307247687.1">
    <property type="nucleotide sequence ID" value="NZ_JAUSQZ010000001.1"/>
</dbReference>
<organism evidence="1 2">
    <name type="scientific">Kineosporia succinea</name>
    <dbReference type="NCBI Taxonomy" id="84632"/>
    <lineage>
        <taxon>Bacteria</taxon>
        <taxon>Bacillati</taxon>
        <taxon>Actinomycetota</taxon>
        <taxon>Actinomycetes</taxon>
        <taxon>Kineosporiales</taxon>
        <taxon>Kineosporiaceae</taxon>
        <taxon>Kineosporia</taxon>
    </lineage>
</organism>
<comment type="caution">
    <text evidence="1">The sequence shown here is derived from an EMBL/GenBank/DDBJ whole genome shotgun (WGS) entry which is preliminary data.</text>
</comment>
<name>A0ABT9P9V7_9ACTN</name>
<evidence type="ECO:0000313" key="1">
    <source>
        <dbReference type="EMBL" id="MDP9829478.1"/>
    </source>
</evidence>
<protein>
    <recommendedName>
        <fullName evidence="3">Helix-turn-helix protein</fullName>
    </recommendedName>
</protein>
<keyword evidence="2" id="KW-1185">Reference proteome</keyword>
<reference evidence="1 2" key="1">
    <citation type="submission" date="2023-07" db="EMBL/GenBank/DDBJ databases">
        <title>Sequencing the genomes of 1000 actinobacteria strains.</title>
        <authorList>
            <person name="Klenk H.-P."/>
        </authorList>
    </citation>
    <scope>NUCLEOTIDE SEQUENCE [LARGE SCALE GENOMIC DNA]</scope>
    <source>
        <strain evidence="1 2">DSM 44388</strain>
    </source>
</reference>
<proteinExistence type="predicted"/>